<dbReference type="GeneID" id="95782001"/>
<evidence type="ECO:0000313" key="2">
    <source>
        <dbReference type="EMBL" id="RXS59646.1"/>
    </source>
</evidence>
<dbReference type="EMBL" id="SDIF01000134">
    <property type="protein sequence ID" value="RXS59646.1"/>
    <property type="molecule type" value="Genomic_DNA"/>
</dbReference>
<sequence length="79" mass="8111">MTFDGKRDRTVRGGAIGHPRGVRTGFGAPDRGSARALRLDVRTPPAELVATGAALAAHPDAGVAHAGTVPPVPIPRGRR</sequence>
<dbReference type="Proteomes" id="UP000289482">
    <property type="component" value="Unassembled WGS sequence"/>
</dbReference>
<evidence type="ECO:0000256" key="1">
    <source>
        <dbReference type="SAM" id="MobiDB-lite"/>
    </source>
</evidence>
<protein>
    <submittedName>
        <fullName evidence="2">Uncharacterized protein</fullName>
    </submittedName>
</protein>
<dbReference type="AlphaFoldDB" id="A0A4Q1QIW7"/>
<comment type="caution">
    <text evidence="2">The sequence shown here is derived from an EMBL/GenBank/DDBJ whole genome shotgun (WGS) entry which is preliminary data.</text>
</comment>
<organism evidence="2 3">
    <name type="scientific">Streptomyces sioyaensis</name>
    <dbReference type="NCBI Taxonomy" id="67364"/>
    <lineage>
        <taxon>Bacteria</taxon>
        <taxon>Bacillati</taxon>
        <taxon>Actinomycetota</taxon>
        <taxon>Actinomycetes</taxon>
        <taxon>Kitasatosporales</taxon>
        <taxon>Streptomycetaceae</taxon>
        <taxon>Streptomyces</taxon>
    </lineage>
</organism>
<gene>
    <name evidence="2" type="ORF">EST54_29345</name>
</gene>
<name>A0A4Q1QIW7_9ACTN</name>
<feature type="compositionally biased region" description="Basic and acidic residues" evidence="1">
    <location>
        <begin position="1"/>
        <end position="11"/>
    </location>
</feature>
<dbReference type="RefSeq" id="WP_129250738.1">
    <property type="nucleotide sequence ID" value="NZ_JABZEL010000009.1"/>
</dbReference>
<feature type="region of interest" description="Disordered" evidence="1">
    <location>
        <begin position="1"/>
        <end position="29"/>
    </location>
</feature>
<reference evidence="2 3" key="1">
    <citation type="submission" date="2019-01" db="EMBL/GenBank/DDBJ databases">
        <title>Draft genome sequences of the type strain Streptomyces sioyaensis DSM 40032 and its novel strain, TM32, a thermotolerant antibiotics-producing actinobacterium.</title>
        <authorList>
            <person name="Nakaew N."/>
            <person name="Lumyong S."/>
            <person name="Sloan W.T."/>
            <person name="Sungthong R."/>
        </authorList>
    </citation>
    <scope>NUCLEOTIDE SEQUENCE [LARGE SCALE GENOMIC DNA]</scope>
    <source>
        <strain evidence="2 3">DSM 40032</strain>
    </source>
</reference>
<accession>A0A4Q1QIW7</accession>
<proteinExistence type="predicted"/>
<evidence type="ECO:0000313" key="3">
    <source>
        <dbReference type="Proteomes" id="UP000289482"/>
    </source>
</evidence>
<keyword evidence="3" id="KW-1185">Reference proteome</keyword>